<reference evidence="2" key="1">
    <citation type="journal article" date="2011" name="Genome Biol.">
        <title>Comparative genomics of the social amoebae Dictyostelium discoideum and Dictyostelium purpureum.</title>
        <authorList>
            <consortium name="US DOE Joint Genome Institute (JGI-PGF)"/>
            <person name="Sucgang R."/>
            <person name="Kuo A."/>
            <person name="Tian X."/>
            <person name="Salerno W."/>
            <person name="Parikh A."/>
            <person name="Feasley C.L."/>
            <person name="Dalin E."/>
            <person name="Tu H."/>
            <person name="Huang E."/>
            <person name="Barry K."/>
            <person name="Lindquist E."/>
            <person name="Shapiro H."/>
            <person name="Bruce D."/>
            <person name="Schmutz J."/>
            <person name="Salamov A."/>
            <person name="Fey P."/>
            <person name="Gaudet P."/>
            <person name="Anjard C."/>
            <person name="Babu M.M."/>
            <person name="Basu S."/>
            <person name="Bushmanova Y."/>
            <person name="van der Wel H."/>
            <person name="Katoh-Kurasawa M."/>
            <person name="Dinh C."/>
            <person name="Coutinho P.M."/>
            <person name="Saito T."/>
            <person name="Elias M."/>
            <person name="Schaap P."/>
            <person name="Kay R.R."/>
            <person name="Henrissat B."/>
            <person name="Eichinger L."/>
            <person name="Rivero F."/>
            <person name="Putnam N.H."/>
            <person name="West C.M."/>
            <person name="Loomis W.F."/>
            <person name="Chisholm R.L."/>
            <person name="Shaulsky G."/>
            <person name="Strassmann J.E."/>
            <person name="Queller D.C."/>
            <person name="Kuspa A."/>
            <person name="Grigoriev I.V."/>
        </authorList>
    </citation>
    <scope>NUCLEOTIDE SEQUENCE [LARGE SCALE GENOMIC DNA]</scope>
    <source>
        <strain evidence="2">QSDP1</strain>
    </source>
</reference>
<name>F0ZMR9_DICPU</name>
<dbReference type="OMA" id="FSKNMNW"/>
<evidence type="ECO:0000313" key="1">
    <source>
        <dbReference type="EMBL" id="EGC34759.1"/>
    </source>
</evidence>
<dbReference type="GeneID" id="10499175"/>
<dbReference type="RefSeq" id="XP_003288721.1">
    <property type="nucleotide sequence ID" value="XM_003288673.1"/>
</dbReference>
<gene>
    <name evidence="1" type="ORF">DICPUDRAFT_152980</name>
</gene>
<dbReference type="eggNOG" id="ENOG502RI7U">
    <property type="taxonomic scope" value="Eukaryota"/>
</dbReference>
<accession>F0ZMR9</accession>
<evidence type="ECO:0000313" key="2">
    <source>
        <dbReference type="Proteomes" id="UP000001064"/>
    </source>
</evidence>
<proteinExistence type="predicted"/>
<dbReference type="AlphaFoldDB" id="F0ZMR9"/>
<dbReference type="VEuPathDB" id="AmoebaDB:DICPUDRAFT_152980"/>
<dbReference type="OrthoDB" id="10571482at2759"/>
<dbReference type="InParanoid" id="F0ZMR9"/>
<dbReference type="FunCoup" id="F0ZMR9">
    <property type="interactions" value="937"/>
</dbReference>
<dbReference type="KEGG" id="dpp:DICPUDRAFT_152980"/>
<organism evidence="1 2">
    <name type="scientific">Dictyostelium purpureum</name>
    <name type="common">Slime mold</name>
    <dbReference type="NCBI Taxonomy" id="5786"/>
    <lineage>
        <taxon>Eukaryota</taxon>
        <taxon>Amoebozoa</taxon>
        <taxon>Evosea</taxon>
        <taxon>Eumycetozoa</taxon>
        <taxon>Dictyostelia</taxon>
        <taxon>Dictyosteliales</taxon>
        <taxon>Dictyosteliaceae</taxon>
        <taxon>Dictyostelium</taxon>
    </lineage>
</organism>
<keyword evidence="2" id="KW-1185">Reference proteome</keyword>
<protein>
    <submittedName>
        <fullName evidence="1">Uncharacterized protein</fullName>
    </submittedName>
</protein>
<sequence length="166" mass="19186">MEEQFEFLNKSPSTNSINCDGFEEEEEWILLNEVMNSPFYTGNFDGNDELEAVFPSEFSLNSPQKMKNEYENLNENISILLEEEQEEEEPYKPYQSLILTPEFLISLEVFSKNMNWLSKEVAVKCVQSSQITTKKIISLSKSIRNQCRAISSMTSSNSFMNYGVQI</sequence>
<dbReference type="EMBL" id="GL871084">
    <property type="protein sequence ID" value="EGC34759.1"/>
    <property type="molecule type" value="Genomic_DNA"/>
</dbReference>
<dbReference type="Proteomes" id="UP000001064">
    <property type="component" value="Unassembled WGS sequence"/>
</dbReference>